<sequence>MSQNGKLMPNLDQNSTKLLNLTVLQRIDPFVEEILITAAHVTFYEFNIDTSQWSRKDVEGSLFVVKRNTQPRFQFIVMNRRNTENLVENLLEDFEFEVQVPYLLYRNAAQEVNGIWFYNARECEEVANLFTRILNAYSKVPTKSKVSPVKSEFEELEAVPTMAVMDGPLEPSSTTTSNIAEVPDDPSFVNFFSTAMTIGSASNATIGGQPYQSSTMVPPSGPQGGVSPTGATIQAPPPSLSTSTPLMPVLDNPEMNSDIKLSTNLVKPSTFFSPPSSSPLMMPPVTSTLPTAPPLNHPGNLQRPYGAPLLQPFPPPNPPPSLTPTAAPTPNFAFITREKIREALLVLIQDDQFIDMVYRALLNTHSS</sequence>
<dbReference type="Proteomes" id="UP001060085">
    <property type="component" value="Linkage Group LG04"/>
</dbReference>
<name>A0ACC0B296_CATRO</name>
<keyword evidence="2" id="KW-1185">Reference proteome</keyword>
<gene>
    <name evidence="1" type="ORF">M9H77_16620</name>
</gene>
<dbReference type="EMBL" id="CM044704">
    <property type="protein sequence ID" value="KAI5666767.1"/>
    <property type="molecule type" value="Genomic_DNA"/>
</dbReference>
<evidence type="ECO:0000313" key="2">
    <source>
        <dbReference type="Proteomes" id="UP001060085"/>
    </source>
</evidence>
<protein>
    <submittedName>
        <fullName evidence="1">Uncharacterized protein</fullName>
    </submittedName>
</protein>
<organism evidence="1 2">
    <name type="scientific">Catharanthus roseus</name>
    <name type="common">Madagascar periwinkle</name>
    <name type="synonym">Vinca rosea</name>
    <dbReference type="NCBI Taxonomy" id="4058"/>
    <lineage>
        <taxon>Eukaryota</taxon>
        <taxon>Viridiplantae</taxon>
        <taxon>Streptophyta</taxon>
        <taxon>Embryophyta</taxon>
        <taxon>Tracheophyta</taxon>
        <taxon>Spermatophyta</taxon>
        <taxon>Magnoliopsida</taxon>
        <taxon>eudicotyledons</taxon>
        <taxon>Gunneridae</taxon>
        <taxon>Pentapetalae</taxon>
        <taxon>asterids</taxon>
        <taxon>lamiids</taxon>
        <taxon>Gentianales</taxon>
        <taxon>Apocynaceae</taxon>
        <taxon>Rauvolfioideae</taxon>
        <taxon>Vinceae</taxon>
        <taxon>Catharanthinae</taxon>
        <taxon>Catharanthus</taxon>
    </lineage>
</organism>
<evidence type="ECO:0000313" key="1">
    <source>
        <dbReference type="EMBL" id="KAI5666767.1"/>
    </source>
</evidence>
<proteinExistence type="predicted"/>
<accession>A0ACC0B296</accession>
<reference evidence="2" key="1">
    <citation type="journal article" date="2023" name="Nat. Plants">
        <title>Single-cell RNA sequencing provides a high-resolution roadmap for understanding the multicellular compartmentation of specialized metabolism.</title>
        <authorList>
            <person name="Sun S."/>
            <person name="Shen X."/>
            <person name="Li Y."/>
            <person name="Li Y."/>
            <person name="Wang S."/>
            <person name="Li R."/>
            <person name="Zhang H."/>
            <person name="Shen G."/>
            <person name="Guo B."/>
            <person name="Wei J."/>
            <person name="Xu J."/>
            <person name="St-Pierre B."/>
            <person name="Chen S."/>
            <person name="Sun C."/>
        </authorList>
    </citation>
    <scope>NUCLEOTIDE SEQUENCE [LARGE SCALE GENOMIC DNA]</scope>
</reference>
<comment type="caution">
    <text evidence="1">The sequence shown here is derived from an EMBL/GenBank/DDBJ whole genome shotgun (WGS) entry which is preliminary data.</text>
</comment>